<keyword evidence="2" id="KW-1185">Reference proteome</keyword>
<name>A0A0J8DVC3_BETVV</name>
<evidence type="ECO:0000313" key="2">
    <source>
        <dbReference type="Proteomes" id="UP000035740"/>
    </source>
</evidence>
<dbReference type="Proteomes" id="UP000035740">
    <property type="component" value="Unassembled WGS sequence"/>
</dbReference>
<dbReference type="AlphaFoldDB" id="A0A0J8DVC3"/>
<proteinExistence type="predicted"/>
<protein>
    <submittedName>
        <fullName evidence="1">Uncharacterized protein</fullName>
    </submittedName>
</protein>
<reference evidence="1 2" key="1">
    <citation type="journal article" date="2014" name="Nature">
        <title>The genome of the recently domesticated crop plant sugar beet (Beta vulgaris).</title>
        <authorList>
            <person name="Dohm J.C."/>
            <person name="Minoche A.E."/>
            <person name="Holtgrawe D."/>
            <person name="Capella-Gutierrez S."/>
            <person name="Zakrzewski F."/>
            <person name="Tafer H."/>
            <person name="Rupp O."/>
            <person name="Sorensen T.R."/>
            <person name="Stracke R."/>
            <person name="Reinhardt R."/>
            <person name="Goesmann A."/>
            <person name="Kraft T."/>
            <person name="Schulz B."/>
            <person name="Stadler P.F."/>
            <person name="Schmidt T."/>
            <person name="Gabaldon T."/>
            <person name="Lehrach H."/>
            <person name="Weisshaar B."/>
            <person name="Himmelbauer H."/>
        </authorList>
    </citation>
    <scope>NUCLEOTIDE SEQUENCE [LARGE SCALE GENOMIC DNA]</scope>
    <source>
        <tissue evidence="1">Taproot</tissue>
    </source>
</reference>
<organism evidence="1 2">
    <name type="scientific">Beta vulgaris subsp. vulgaris</name>
    <name type="common">Beet</name>
    <dbReference type="NCBI Taxonomy" id="3555"/>
    <lineage>
        <taxon>Eukaryota</taxon>
        <taxon>Viridiplantae</taxon>
        <taxon>Streptophyta</taxon>
        <taxon>Embryophyta</taxon>
        <taxon>Tracheophyta</taxon>
        <taxon>Spermatophyta</taxon>
        <taxon>Magnoliopsida</taxon>
        <taxon>eudicotyledons</taxon>
        <taxon>Gunneridae</taxon>
        <taxon>Pentapetalae</taxon>
        <taxon>Caryophyllales</taxon>
        <taxon>Chenopodiaceae</taxon>
        <taxon>Betoideae</taxon>
        <taxon>Beta</taxon>
    </lineage>
</organism>
<dbReference type="EMBL" id="KQ090854">
    <property type="protein sequence ID" value="KMS94795.1"/>
    <property type="molecule type" value="Genomic_DNA"/>
</dbReference>
<accession>A0A0J8DVC3</accession>
<dbReference type="Gramene" id="KMS94795">
    <property type="protein sequence ID" value="KMS94795"/>
    <property type="gene ID" value="BVRB_015230"/>
</dbReference>
<evidence type="ECO:0000313" key="1">
    <source>
        <dbReference type="EMBL" id="KMS94795.1"/>
    </source>
</evidence>
<sequence length="34" mass="3839">MSSKMLTKDGCIIVDSTFHQHYASRNLNMTKPAI</sequence>
<gene>
    <name evidence="1" type="ORF">BVRB_015230</name>
</gene>